<dbReference type="PANTHER" id="PTHR43798">
    <property type="entry name" value="MONOACYLGLYCEROL LIPASE"/>
    <property type="match status" value="1"/>
</dbReference>
<protein>
    <submittedName>
        <fullName evidence="2">Alpha/beta hydrolase</fullName>
    </submittedName>
</protein>
<gene>
    <name evidence="2" type="ORF">E1956_39915</name>
</gene>
<dbReference type="KEGG" id="ppai:E1956_39915"/>
<proteinExistence type="predicted"/>
<dbReference type="PANTHER" id="PTHR43798:SF33">
    <property type="entry name" value="HYDROLASE, PUTATIVE (AFU_ORTHOLOGUE AFUA_2G14860)-RELATED"/>
    <property type="match status" value="1"/>
</dbReference>
<dbReference type="EMBL" id="CP038151">
    <property type="protein sequence ID" value="QBR03868.1"/>
    <property type="molecule type" value="Genomic_DNA"/>
</dbReference>
<reference evidence="2 3" key="1">
    <citation type="submission" date="2019-03" db="EMBL/GenBank/DDBJ databases">
        <title>Paraburkholderia sp. 7MH5, isolated from subtropical forest soil.</title>
        <authorList>
            <person name="Gao Z.-H."/>
            <person name="Qiu L.-H."/>
        </authorList>
    </citation>
    <scope>NUCLEOTIDE SEQUENCE [LARGE SCALE GENOMIC DNA]</scope>
    <source>
        <strain evidence="2 3">7MH5</strain>
    </source>
</reference>
<feature type="domain" description="AB hydrolase-1" evidence="1">
    <location>
        <begin position="66"/>
        <end position="198"/>
    </location>
</feature>
<keyword evidence="3" id="KW-1185">Reference proteome</keyword>
<evidence type="ECO:0000313" key="2">
    <source>
        <dbReference type="EMBL" id="QBR03868.1"/>
    </source>
</evidence>
<evidence type="ECO:0000259" key="1">
    <source>
        <dbReference type="Pfam" id="PF00561"/>
    </source>
</evidence>
<dbReference type="InterPro" id="IPR029058">
    <property type="entry name" value="AB_hydrolase_fold"/>
</dbReference>
<evidence type="ECO:0000313" key="3">
    <source>
        <dbReference type="Proteomes" id="UP000295727"/>
    </source>
</evidence>
<dbReference type="Gene3D" id="3.40.50.1820">
    <property type="entry name" value="alpha/beta hydrolase"/>
    <property type="match status" value="1"/>
</dbReference>
<sequence length="299" mass="31914">MAAACRAACAGARDGVTPILLALRVGAREFISLSKVLVQVNTFSIDDSGNILRYLDLYSGEKAFEPLLFIHGLGCASSIDYLPVVTSDSYSKCRSILVDLMGSGLSDKPQDGKYDSATQATVLSNFAVSQGFSNVNLFGHSAGAFIALKLAQQLPIQVDTLVLCEPGLTDYGVAMLSEIASQTEQQFVDSGFSQFLAQLKAQGGNDVWLGPFSVASPYAIYQWARSAIDDNSTNWLDDLTNLNATKGVILSDTAMSDEIAKFEQAGCTVELVANAEHMIAYDNPDGLALAISNILNLSR</sequence>
<dbReference type="InterPro" id="IPR000073">
    <property type="entry name" value="AB_hydrolase_1"/>
</dbReference>
<name>A0A4P7D6R2_9BURK</name>
<dbReference type="SUPFAM" id="SSF53474">
    <property type="entry name" value="alpha/beta-Hydrolases"/>
    <property type="match status" value="1"/>
</dbReference>
<dbReference type="InterPro" id="IPR050266">
    <property type="entry name" value="AB_hydrolase_sf"/>
</dbReference>
<organism evidence="2 3">
    <name type="scientific">Paraburkholderia pallida</name>
    <dbReference type="NCBI Taxonomy" id="2547399"/>
    <lineage>
        <taxon>Bacteria</taxon>
        <taxon>Pseudomonadati</taxon>
        <taxon>Pseudomonadota</taxon>
        <taxon>Betaproteobacteria</taxon>
        <taxon>Burkholderiales</taxon>
        <taxon>Burkholderiaceae</taxon>
        <taxon>Paraburkholderia</taxon>
    </lineage>
</organism>
<dbReference type="GO" id="GO:0016020">
    <property type="term" value="C:membrane"/>
    <property type="evidence" value="ECO:0007669"/>
    <property type="project" value="TreeGrafter"/>
</dbReference>
<keyword evidence="2" id="KW-0378">Hydrolase</keyword>
<dbReference type="Proteomes" id="UP000295727">
    <property type="component" value="Chromosome 4"/>
</dbReference>
<accession>A0A4P7D6R2</accession>
<dbReference type="Pfam" id="PF00561">
    <property type="entry name" value="Abhydrolase_1"/>
    <property type="match status" value="1"/>
</dbReference>
<dbReference type="GO" id="GO:0046464">
    <property type="term" value="P:acylglycerol catabolic process"/>
    <property type="evidence" value="ECO:0007669"/>
    <property type="project" value="TreeGrafter"/>
</dbReference>
<dbReference type="AlphaFoldDB" id="A0A4P7D6R2"/>
<dbReference type="OrthoDB" id="3663240at2"/>
<dbReference type="GO" id="GO:0047372">
    <property type="term" value="F:monoacylglycerol lipase activity"/>
    <property type="evidence" value="ECO:0007669"/>
    <property type="project" value="TreeGrafter"/>
</dbReference>